<reference evidence="13" key="1">
    <citation type="journal article" date="2019" name="Int. J. Syst. Evol. Microbiol.">
        <title>The Global Catalogue of Microorganisms (GCM) 10K type strain sequencing project: providing services to taxonomists for standard genome sequencing and annotation.</title>
        <authorList>
            <consortium name="The Broad Institute Genomics Platform"/>
            <consortium name="The Broad Institute Genome Sequencing Center for Infectious Disease"/>
            <person name="Wu L."/>
            <person name="Ma J."/>
        </authorList>
    </citation>
    <scope>NUCLEOTIDE SEQUENCE [LARGE SCALE GENOMIC DNA]</scope>
    <source>
        <strain evidence="13">CGMCC 1.15353</strain>
    </source>
</reference>
<dbReference type="InterPro" id="IPR008210">
    <property type="entry name" value="PEP_carboxykinase_N"/>
</dbReference>
<feature type="binding site" evidence="11">
    <location>
        <position position="56"/>
    </location>
    <ligand>
        <name>substrate</name>
    </ligand>
</feature>
<keyword evidence="13" id="KW-1185">Reference proteome</keyword>
<comment type="similarity">
    <text evidence="2 11">Belongs to the phosphoenolpyruvate carboxykinase (ATP) family.</text>
</comment>
<keyword evidence="7 11" id="KW-0067">ATP-binding</keyword>
<evidence type="ECO:0000256" key="2">
    <source>
        <dbReference type="ARBA" id="ARBA00006052"/>
    </source>
</evidence>
<evidence type="ECO:0000256" key="1">
    <source>
        <dbReference type="ARBA" id="ARBA00004742"/>
    </source>
</evidence>
<evidence type="ECO:0000256" key="4">
    <source>
        <dbReference type="ARBA" id="ARBA00022432"/>
    </source>
</evidence>
<gene>
    <name evidence="11 12" type="primary">pckA</name>
    <name evidence="12" type="ORF">GCM10011389_11570</name>
</gene>
<accession>A0ABQ1PXD2</accession>
<dbReference type="CDD" id="cd00484">
    <property type="entry name" value="PEPCK_ATP"/>
    <property type="match status" value="1"/>
</dbReference>
<feature type="binding site" evidence="11">
    <location>
        <position position="254"/>
    </location>
    <ligand>
        <name>Mn(2+)</name>
        <dbReference type="ChEBI" id="CHEBI:29035"/>
    </ligand>
</feature>
<dbReference type="PIRSF" id="PIRSF006294">
    <property type="entry name" value="PEP_crbxkin"/>
    <property type="match status" value="1"/>
</dbReference>
<feature type="binding site" evidence="11">
    <location>
        <position position="282"/>
    </location>
    <ligand>
        <name>ATP</name>
        <dbReference type="ChEBI" id="CHEBI:30616"/>
    </ligand>
</feature>
<keyword evidence="5 11" id="KW-0547">Nucleotide-binding</keyword>
<dbReference type="Pfam" id="PF01293">
    <property type="entry name" value="PEPCK_ATP"/>
    <property type="match status" value="1"/>
</dbReference>
<feature type="binding site" evidence="11">
    <location>
        <position position="319"/>
    </location>
    <ligand>
        <name>substrate</name>
    </ligand>
</feature>
<organism evidence="12 13">
    <name type="scientific">Pontibacillus salipaludis</name>
    <dbReference type="NCBI Taxonomy" id="1697394"/>
    <lineage>
        <taxon>Bacteria</taxon>
        <taxon>Bacillati</taxon>
        <taxon>Bacillota</taxon>
        <taxon>Bacilli</taxon>
        <taxon>Bacillales</taxon>
        <taxon>Bacillaceae</taxon>
        <taxon>Pontibacillus</taxon>
    </lineage>
</organism>
<comment type="cofactor">
    <cofactor evidence="11">
        <name>Mn(2+)</name>
        <dbReference type="ChEBI" id="CHEBI:29035"/>
    </cofactor>
    <text evidence="11">Binds 1 Mn(2+) ion per subunit.</text>
</comment>
<dbReference type="SUPFAM" id="SSF53795">
    <property type="entry name" value="PEP carboxykinase-like"/>
    <property type="match status" value="1"/>
</dbReference>
<keyword evidence="9 11" id="KW-0456">Lyase</keyword>
<feature type="binding site" evidence="11">
    <location>
        <position position="192"/>
    </location>
    <ligand>
        <name>substrate</name>
    </ligand>
</feature>
<dbReference type="EMBL" id="BMIN01000004">
    <property type="protein sequence ID" value="GGD05740.1"/>
    <property type="molecule type" value="Genomic_DNA"/>
</dbReference>
<keyword evidence="11" id="KW-0479">Metal-binding</keyword>
<evidence type="ECO:0000256" key="10">
    <source>
        <dbReference type="ARBA" id="ARBA00047371"/>
    </source>
</evidence>
<protein>
    <recommendedName>
        <fullName evidence="3 11">Phosphoenolpyruvate carboxykinase (ATP)</fullName>
        <shortName evidence="11">PCK</shortName>
        <shortName evidence="11">PEP carboxykinase</shortName>
        <shortName evidence="11">PEPCK</shortName>
        <ecNumber evidence="3 11">4.1.1.49</ecNumber>
    </recommendedName>
</protein>
<evidence type="ECO:0000256" key="5">
    <source>
        <dbReference type="ARBA" id="ARBA00022741"/>
    </source>
</evidence>
<feature type="binding site" evidence="11">
    <location>
        <begin position="233"/>
        <end position="241"/>
    </location>
    <ligand>
        <name>ATP</name>
        <dbReference type="ChEBI" id="CHEBI:30616"/>
    </ligand>
</feature>
<keyword evidence="8 11" id="KW-0464">Manganese</keyword>
<feature type="binding site" evidence="11">
    <location>
        <position position="217"/>
    </location>
    <ligand>
        <name>Mn(2+)</name>
        <dbReference type="ChEBI" id="CHEBI:29035"/>
    </ligand>
</feature>
<feature type="binding site" evidence="11">
    <location>
        <position position="198"/>
    </location>
    <ligand>
        <name>substrate</name>
    </ligand>
</feature>
<evidence type="ECO:0000256" key="11">
    <source>
        <dbReference type="HAMAP-Rule" id="MF_00453"/>
    </source>
</evidence>
<comment type="catalytic activity">
    <reaction evidence="10 11">
        <text>oxaloacetate + ATP = phosphoenolpyruvate + ADP + CO2</text>
        <dbReference type="Rhea" id="RHEA:18617"/>
        <dbReference type="ChEBI" id="CHEBI:16452"/>
        <dbReference type="ChEBI" id="CHEBI:16526"/>
        <dbReference type="ChEBI" id="CHEBI:30616"/>
        <dbReference type="ChEBI" id="CHEBI:58702"/>
        <dbReference type="ChEBI" id="CHEBI:456216"/>
        <dbReference type="EC" id="4.1.1.49"/>
    </reaction>
</comment>
<name>A0ABQ1PXD2_9BACI</name>
<dbReference type="Gene3D" id="2.170.8.10">
    <property type="entry name" value="Phosphoenolpyruvate Carboxykinase, domain 2"/>
    <property type="match status" value="1"/>
</dbReference>
<feature type="binding site" evidence="11">
    <location>
        <position position="198"/>
    </location>
    <ligand>
        <name>Mn(2+)</name>
        <dbReference type="ChEBI" id="CHEBI:29035"/>
    </ligand>
</feature>
<evidence type="ECO:0000256" key="3">
    <source>
        <dbReference type="ARBA" id="ARBA00012363"/>
    </source>
</evidence>
<evidence type="ECO:0000256" key="6">
    <source>
        <dbReference type="ARBA" id="ARBA00022793"/>
    </source>
</evidence>
<dbReference type="InterPro" id="IPR013035">
    <property type="entry name" value="PEP_carboxykinase_C"/>
</dbReference>
<dbReference type="SUPFAM" id="SSF68923">
    <property type="entry name" value="PEP carboxykinase N-terminal domain"/>
    <property type="match status" value="1"/>
</dbReference>
<dbReference type="HAMAP" id="MF_00453">
    <property type="entry name" value="PEPCK_ATP"/>
    <property type="match status" value="1"/>
</dbReference>
<sequence length="529" mass="58860">MNTVNQASIIKELIAQPNVLTNLCVGELVEKVLQRNEGTLTATGAIRAETGRYTGRSPQDKFIVKDEVSKDTVDWGSVNQPISEEIFENLYHKVVDYLKEKEEVFVFNGFAGADERYRLPIQVINEFAWHNLFAHQLFIRPSEDELAEHVSEFTVVSAPSFKADPAQDGTRSEAFIMVSFKHRVILIGGTEYAGEIKKSIFSVMNYLLPESDVLPMHCSANVGKEGDVALFFGLSGTGKTTLSADPERRLIGDDEHGWSNRGVFNIEGGCYAKCINLSEENEPQIYKAIRFGSVLENVILHPGTREPDYEDTSLTENTRAAYPIQNIHNIVEPSIAGHPNTIIFLTADAFGVLPPISKLTKEQAMYHFLSGYTSKLAGTERGVTSPEATFSTCFGSPFLPRHASTYAEMLGEKIDQFNSNVFLVNTGWTGGAYGEGHRMKLSHTRSMIHAALEGELNSTETVIDPIFGLEIPAHCPGVPDDVLIPKRTWKDEAQYEEKAHELATKFHENFKKFDGVSEEIRNSGPTFRK</sequence>
<dbReference type="Gene3D" id="3.40.449.10">
    <property type="entry name" value="Phosphoenolpyruvate Carboxykinase, domain 1"/>
    <property type="match status" value="1"/>
</dbReference>
<evidence type="ECO:0000256" key="9">
    <source>
        <dbReference type="ARBA" id="ARBA00023239"/>
    </source>
</evidence>
<dbReference type="RefSeq" id="WP_188651757.1">
    <property type="nucleotide sequence ID" value="NZ_BMIN01000004.1"/>
</dbReference>
<evidence type="ECO:0000256" key="7">
    <source>
        <dbReference type="ARBA" id="ARBA00022840"/>
    </source>
</evidence>
<feature type="binding site" evidence="11">
    <location>
        <position position="319"/>
    </location>
    <ligand>
        <name>ATP</name>
        <dbReference type="ChEBI" id="CHEBI:30616"/>
    </ligand>
</feature>
<keyword evidence="4 11" id="KW-0312">Gluconeogenesis</keyword>
<dbReference type="NCBIfam" id="NF006821">
    <property type="entry name" value="PRK09344.1-3"/>
    <property type="match status" value="1"/>
</dbReference>
<evidence type="ECO:0000256" key="8">
    <source>
        <dbReference type="ARBA" id="ARBA00023211"/>
    </source>
</evidence>
<comment type="subcellular location">
    <subcellularLocation>
        <location evidence="11">Cytoplasm</location>
    </subcellularLocation>
</comment>
<feature type="binding site" evidence="11">
    <location>
        <position position="198"/>
    </location>
    <ligand>
        <name>ATP</name>
        <dbReference type="ChEBI" id="CHEBI:30616"/>
    </ligand>
</feature>
<keyword evidence="6 11" id="KW-0210">Decarboxylase</keyword>
<dbReference type="InterPro" id="IPR015994">
    <property type="entry name" value="PEPCK_ATP_CS"/>
</dbReference>
<dbReference type="Gene3D" id="3.90.228.20">
    <property type="match status" value="1"/>
</dbReference>
<evidence type="ECO:0000313" key="12">
    <source>
        <dbReference type="EMBL" id="GGD05740.1"/>
    </source>
</evidence>
<evidence type="ECO:0000313" key="13">
    <source>
        <dbReference type="Proteomes" id="UP000642571"/>
    </source>
</evidence>
<feature type="binding site" evidence="11">
    <location>
        <position position="444"/>
    </location>
    <ligand>
        <name>ATP</name>
        <dbReference type="ChEBI" id="CHEBI:30616"/>
    </ligand>
</feature>
<comment type="caution">
    <text evidence="11">Lacks conserved residue(s) required for the propagation of feature annotation.</text>
</comment>
<dbReference type="PANTHER" id="PTHR30031">
    <property type="entry name" value="PHOSPHOENOLPYRUVATE CARBOXYKINASE ATP"/>
    <property type="match status" value="1"/>
</dbReference>
<comment type="pathway">
    <text evidence="1 11">Carbohydrate biosynthesis; gluconeogenesis.</text>
</comment>
<dbReference type="EC" id="4.1.1.49" evidence="3 11"/>
<dbReference type="NCBIfam" id="TIGR00224">
    <property type="entry name" value="pckA"/>
    <property type="match status" value="1"/>
</dbReference>
<proteinExistence type="inferred from homology"/>
<dbReference type="Proteomes" id="UP000642571">
    <property type="component" value="Unassembled WGS sequence"/>
</dbReference>
<dbReference type="InterPro" id="IPR001272">
    <property type="entry name" value="PEP_carboxykinase_ATP"/>
</dbReference>
<dbReference type="NCBIfam" id="NF006820">
    <property type="entry name" value="PRK09344.1-2"/>
    <property type="match status" value="1"/>
</dbReference>
<feature type="binding site" evidence="11">
    <location>
        <position position="217"/>
    </location>
    <ligand>
        <name>ATP</name>
        <dbReference type="ChEBI" id="CHEBI:30616"/>
    </ligand>
</feature>
<comment type="caution">
    <text evidence="12">The sequence shown here is derived from an EMBL/GenBank/DDBJ whole genome shotgun (WGS) entry which is preliminary data.</text>
</comment>
<dbReference type="PANTHER" id="PTHR30031:SF0">
    <property type="entry name" value="PHOSPHOENOLPYRUVATE CARBOXYKINASE (ATP)"/>
    <property type="match status" value="1"/>
</dbReference>
<dbReference type="PROSITE" id="PS00532">
    <property type="entry name" value="PEPCK_ATP"/>
    <property type="match status" value="1"/>
</dbReference>
<keyword evidence="11" id="KW-0963">Cytoplasm</keyword>
<comment type="function">
    <text evidence="11">Involved in the gluconeogenesis. Catalyzes the conversion of oxaloacetate (OAA) to phosphoenolpyruvate (PEP) through direct phosphoryl transfer between the nucleoside triphosphate and OAA.</text>
</comment>